<keyword evidence="1" id="KW-0472">Membrane</keyword>
<dbReference type="PANTHER" id="PTHR40115">
    <property type="entry name" value="INNER MEMBRANE PROTEIN WITH PEPSY TM HELIX"/>
    <property type="match status" value="1"/>
</dbReference>
<dbReference type="InterPro" id="IPR032307">
    <property type="entry name" value="PepSY_TM-like_2"/>
</dbReference>
<feature type="transmembrane region" description="Helical" evidence="1">
    <location>
        <begin position="128"/>
        <end position="150"/>
    </location>
</feature>
<proteinExistence type="predicted"/>
<name>A0ABZ0IIZ3_9BACT</name>
<dbReference type="EMBL" id="CP136051">
    <property type="protein sequence ID" value="WOK04280.1"/>
    <property type="molecule type" value="Genomic_DNA"/>
</dbReference>
<evidence type="ECO:0000256" key="1">
    <source>
        <dbReference type="SAM" id="Phobius"/>
    </source>
</evidence>
<gene>
    <name evidence="2" type="ORF">RT717_14465</name>
</gene>
<dbReference type="PANTHER" id="PTHR40115:SF1">
    <property type="entry name" value="INNER MEMBRANE PROTEIN WITH PEPSY TM HELIX"/>
    <property type="match status" value="1"/>
</dbReference>
<evidence type="ECO:0000313" key="3">
    <source>
        <dbReference type="Proteomes" id="UP001302349"/>
    </source>
</evidence>
<dbReference type="Proteomes" id="UP001302349">
    <property type="component" value="Chromosome"/>
</dbReference>
<sequence length="180" mass="20610">MKLTARNTHRDIAYFYIGLIIAFSFSGIFLNHRRVWHPSRVKYTSQEISMTPTSANAVNDEFIKSFTESQAIDDQLRRYSMDGNTLRISYGTQDVTMDVTTGKGKLEKYMTTPLLGQMTKLHVDTSDFWIYYSDIFGVAMLVIAFTGMFIVKGDKSFRKRGWKLAAIGLLFPLIFLFLLG</sequence>
<feature type="transmembrane region" description="Helical" evidence="1">
    <location>
        <begin position="162"/>
        <end position="179"/>
    </location>
</feature>
<keyword evidence="3" id="KW-1185">Reference proteome</keyword>
<organism evidence="2 3">
    <name type="scientific">Imperialibacter roseus</name>
    <dbReference type="NCBI Taxonomy" id="1324217"/>
    <lineage>
        <taxon>Bacteria</taxon>
        <taxon>Pseudomonadati</taxon>
        <taxon>Bacteroidota</taxon>
        <taxon>Cytophagia</taxon>
        <taxon>Cytophagales</taxon>
        <taxon>Flammeovirgaceae</taxon>
        <taxon>Imperialibacter</taxon>
    </lineage>
</organism>
<evidence type="ECO:0000313" key="2">
    <source>
        <dbReference type="EMBL" id="WOK04280.1"/>
    </source>
</evidence>
<keyword evidence="1" id="KW-1133">Transmembrane helix</keyword>
<keyword evidence="1" id="KW-0812">Transmembrane</keyword>
<dbReference type="RefSeq" id="WP_317487093.1">
    <property type="nucleotide sequence ID" value="NZ_CP136051.1"/>
</dbReference>
<reference evidence="2 3" key="1">
    <citation type="journal article" date="2023" name="Microbiol. Resour. Announc.">
        <title>Complete Genome Sequence of Imperialibacter roseus strain P4T.</title>
        <authorList>
            <person name="Tizabi D.R."/>
            <person name="Bachvaroff T."/>
            <person name="Hill R.T."/>
        </authorList>
    </citation>
    <scope>NUCLEOTIDE SEQUENCE [LARGE SCALE GENOMIC DNA]</scope>
    <source>
        <strain evidence="2 3">P4T</strain>
    </source>
</reference>
<protein>
    <submittedName>
        <fullName evidence="2">PepSY-associated TM helix domain-containing protein</fullName>
    </submittedName>
</protein>
<accession>A0ABZ0IIZ3</accession>
<feature type="transmembrane region" description="Helical" evidence="1">
    <location>
        <begin position="12"/>
        <end position="30"/>
    </location>
</feature>
<dbReference type="Pfam" id="PF16357">
    <property type="entry name" value="PepSY_TM_like_2"/>
    <property type="match status" value="1"/>
</dbReference>